<dbReference type="EMBL" id="JBFALK010000001">
    <property type="protein sequence ID" value="MEV0967353.1"/>
    <property type="molecule type" value="Genomic_DNA"/>
</dbReference>
<comment type="caution">
    <text evidence="1">The sequence shown here is derived from an EMBL/GenBank/DDBJ whole genome shotgun (WGS) entry which is preliminary data.</text>
</comment>
<proteinExistence type="predicted"/>
<name>A0ABV3G6T8_MICGL</name>
<keyword evidence="2" id="KW-1185">Reference proteome</keyword>
<gene>
    <name evidence="1" type="ORF">AB0I59_01860</name>
</gene>
<evidence type="ECO:0000313" key="1">
    <source>
        <dbReference type="EMBL" id="MEV0967353.1"/>
    </source>
</evidence>
<reference evidence="1 2" key="1">
    <citation type="submission" date="2024-06" db="EMBL/GenBank/DDBJ databases">
        <title>The Natural Products Discovery Center: Release of the First 8490 Sequenced Strains for Exploring Actinobacteria Biosynthetic Diversity.</title>
        <authorList>
            <person name="Kalkreuter E."/>
            <person name="Kautsar S.A."/>
            <person name="Yang D."/>
            <person name="Bader C.D."/>
            <person name="Teijaro C.N."/>
            <person name="Fluegel L."/>
            <person name="Davis C.M."/>
            <person name="Simpson J.R."/>
            <person name="Lauterbach L."/>
            <person name="Steele A.D."/>
            <person name="Gui C."/>
            <person name="Meng S."/>
            <person name="Li G."/>
            <person name="Viehrig K."/>
            <person name="Ye F."/>
            <person name="Su P."/>
            <person name="Kiefer A.F."/>
            <person name="Nichols A."/>
            <person name="Cepeda A.J."/>
            <person name="Yan W."/>
            <person name="Fan B."/>
            <person name="Jiang Y."/>
            <person name="Adhikari A."/>
            <person name="Zheng C.-J."/>
            <person name="Schuster L."/>
            <person name="Cowan T.M."/>
            <person name="Smanski M.J."/>
            <person name="Chevrette M.G."/>
            <person name="De Carvalho L.P.S."/>
            <person name="Shen B."/>
        </authorList>
    </citation>
    <scope>NUCLEOTIDE SEQUENCE [LARGE SCALE GENOMIC DNA]</scope>
    <source>
        <strain evidence="1 2">NPDC050100</strain>
    </source>
</reference>
<organism evidence="1 2">
    <name type="scientific">Microtetraspora glauca</name>
    <dbReference type="NCBI Taxonomy" id="1996"/>
    <lineage>
        <taxon>Bacteria</taxon>
        <taxon>Bacillati</taxon>
        <taxon>Actinomycetota</taxon>
        <taxon>Actinomycetes</taxon>
        <taxon>Streptosporangiales</taxon>
        <taxon>Streptosporangiaceae</taxon>
        <taxon>Microtetraspora</taxon>
    </lineage>
</organism>
<sequence length="44" mass="4934">MIFAAANQDEDLEPYLSVLQDAEAVFLEAIDYPKGSPYYFGFNA</sequence>
<dbReference type="Proteomes" id="UP001551675">
    <property type="component" value="Unassembled WGS sequence"/>
</dbReference>
<accession>A0ABV3G6T8</accession>
<protein>
    <submittedName>
        <fullName evidence="1">Uncharacterized protein</fullName>
    </submittedName>
</protein>
<dbReference type="RefSeq" id="WP_358129047.1">
    <property type="nucleotide sequence ID" value="NZ_JBFALK010000001.1"/>
</dbReference>
<evidence type="ECO:0000313" key="2">
    <source>
        <dbReference type="Proteomes" id="UP001551675"/>
    </source>
</evidence>